<dbReference type="VEuPathDB" id="FungiDB:SJAG_04770"/>
<sequence>MIKRGRYGLLLVVAIILYVSFSSISDFDGLNEPPAEKNYADSIERDQLKQSRVVQATATSTSETSASATPTASYFTPEKNNGPDETDDAAVDENDTEGGYKYDETSPEMFNYVKDDVIAELRQMLPSLKKNKQAIIPKTIWQTLKSFDSEGYLGYINLWTKANPGYVHAVLTDDDAEEFLREHFGDESKSRLMEYFFKLPEPVMKADFFRYLSLLAEGGYYTDIDTSPIKPIDKWVPAKFKDSDIGMIVGIEADPDRPDWNDYYARRVQFCQWTIAAVPNHPILWDMAQRITKETIKRAETNKLDTRYGNVMEWTGPGVWTDAVMDYLDWNYGPFSWKNVTNLQEPMLVGDVLVLPITAFSPGVGHMNSKSFDHPSALVRHHFSGSWKATTHENKGH</sequence>
<feature type="chain" id="PRO_5002847609" evidence="3">
    <location>
        <begin position="25"/>
        <end position="397"/>
    </location>
</feature>
<feature type="region of interest" description="Disordered" evidence="2">
    <location>
        <begin position="50"/>
        <end position="102"/>
    </location>
</feature>
<name>B6K7Q4_SCHJY</name>
<dbReference type="JaponicusDB" id="SJAG_04770">
    <property type="gene designation" value="och1"/>
</dbReference>
<comment type="similarity">
    <text evidence="1">Belongs to the glycosyltransferase 32 family.</text>
</comment>
<dbReference type="Pfam" id="PF04488">
    <property type="entry name" value="Gly_transf_sug"/>
    <property type="match status" value="1"/>
</dbReference>
<dbReference type="PANTHER" id="PTHR31834">
    <property type="entry name" value="INITIATION-SPECIFIC ALPHA-1,6-MANNOSYLTRANSFERASE"/>
    <property type="match status" value="1"/>
</dbReference>
<feature type="signal peptide" evidence="3">
    <location>
        <begin position="1"/>
        <end position="24"/>
    </location>
</feature>
<dbReference type="Gene3D" id="3.90.550.20">
    <property type="match status" value="1"/>
</dbReference>
<reference evidence="4 6" key="1">
    <citation type="journal article" date="2011" name="Science">
        <title>Comparative functional genomics of the fission yeasts.</title>
        <authorList>
            <person name="Rhind N."/>
            <person name="Chen Z."/>
            <person name="Yassour M."/>
            <person name="Thompson D.A."/>
            <person name="Haas B.J."/>
            <person name="Habib N."/>
            <person name="Wapinski I."/>
            <person name="Roy S."/>
            <person name="Lin M.F."/>
            <person name="Heiman D.I."/>
            <person name="Young S.K."/>
            <person name="Furuya K."/>
            <person name="Guo Y."/>
            <person name="Pidoux A."/>
            <person name="Chen H.M."/>
            <person name="Robbertse B."/>
            <person name="Goldberg J.M."/>
            <person name="Aoki K."/>
            <person name="Bayne E.H."/>
            <person name="Berlin A.M."/>
            <person name="Desjardins C.A."/>
            <person name="Dobbs E."/>
            <person name="Dukaj L."/>
            <person name="Fan L."/>
            <person name="FitzGerald M.G."/>
            <person name="French C."/>
            <person name="Gujja S."/>
            <person name="Hansen K."/>
            <person name="Keifenheim D."/>
            <person name="Levin J.Z."/>
            <person name="Mosher R.A."/>
            <person name="Mueller C.A."/>
            <person name="Pfiffner J."/>
            <person name="Priest M."/>
            <person name="Russ C."/>
            <person name="Smialowska A."/>
            <person name="Swoboda P."/>
            <person name="Sykes S.M."/>
            <person name="Vaughn M."/>
            <person name="Vengrova S."/>
            <person name="Yoder R."/>
            <person name="Zeng Q."/>
            <person name="Allshire R."/>
            <person name="Baulcombe D."/>
            <person name="Birren B.W."/>
            <person name="Brown W."/>
            <person name="Ekwall K."/>
            <person name="Kellis M."/>
            <person name="Leatherwood J."/>
            <person name="Levin H."/>
            <person name="Margalit H."/>
            <person name="Martienssen R."/>
            <person name="Nieduszynski C.A."/>
            <person name="Spatafora J.W."/>
            <person name="Friedman N."/>
            <person name="Dalgaard J.Z."/>
            <person name="Baumann P."/>
            <person name="Niki H."/>
            <person name="Regev A."/>
            <person name="Nusbaum C."/>
        </authorList>
    </citation>
    <scope>NUCLEOTIDE SEQUENCE [LARGE SCALE GENOMIC DNA]</scope>
    <source>
        <strain evidence="6">yFS275 / FY16936</strain>
    </source>
</reference>
<evidence type="ECO:0000313" key="4">
    <source>
        <dbReference type="EMBL" id="EEB09558.1"/>
    </source>
</evidence>
<dbReference type="InterPro" id="IPR029044">
    <property type="entry name" value="Nucleotide-diphossugar_trans"/>
</dbReference>
<evidence type="ECO:0000256" key="2">
    <source>
        <dbReference type="SAM" id="MobiDB-lite"/>
    </source>
</evidence>
<protein>
    <submittedName>
        <fullName evidence="4">Alpha-1,6-mannosyltransferase Och1</fullName>
    </submittedName>
</protein>
<dbReference type="GO" id="GO:0000009">
    <property type="term" value="F:alpha-1,6-mannosyltransferase activity"/>
    <property type="evidence" value="ECO:0000318"/>
    <property type="project" value="GO_Central"/>
</dbReference>
<dbReference type="InterPro" id="IPR039367">
    <property type="entry name" value="Och1-like"/>
</dbReference>
<dbReference type="PANTHER" id="PTHR31834:SF1">
    <property type="entry name" value="INITIATION-SPECIFIC ALPHA-1,6-MANNOSYLTRANSFERASE"/>
    <property type="match status" value="1"/>
</dbReference>
<dbReference type="GO" id="GO:0006487">
    <property type="term" value="P:protein N-linked glycosylation"/>
    <property type="evidence" value="ECO:0000318"/>
    <property type="project" value="GO_Central"/>
</dbReference>
<proteinExistence type="inferred from homology"/>
<gene>
    <name evidence="5" type="primary">och1</name>
    <name evidence="4" type="ORF">SJAG_04770</name>
</gene>
<dbReference type="RefSeq" id="XP_002175851.1">
    <property type="nucleotide sequence ID" value="XM_002175815.2"/>
</dbReference>
<dbReference type="eggNOG" id="ENOG502QW2I">
    <property type="taxonomic scope" value="Eukaryota"/>
</dbReference>
<keyword evidence="6" id="KW-1185">Reference proteome</keyword>
<dbReference type="GO" id="GO:0033164">
    <property type="term" value="F:initiation-specific glycolipid 1,6-alpha-mannosyltransferase activity"/>
    <property type="evidence" value="ECO:0007669"/>
    <property type="project" value="EnsemblFungi"/>
</dbReference>
<dbReference type="AlphaFoldDB" id="B6K7Q4"/>
<feature type="compositionally biased region" description="Low complexity" evidence="2">
    <location>
        <begin position="56"/>
        <end position="73"/>
    </location>
</feature>
<keyword evidence="3" id="KW-0732">Signal</keyword>
<dbReference type="Proteomes" id="UP000001744">
    <property type="component" value="Unassembled WGS sequence"/>
</dbReference>
<dbReference type="InterPro" id="IPR007577">
    <property type="entry name" value="GlycoTrfase_DXD_sugar-bd_CS"/>
</dbReference>
<dbReference type="OMA" id="WNDYYAR"/>
<evidence type="ECO:0000256" key="3">
    <source>
        <dbReference type="SAM" id="SignalP"/>
    </source>
</evidence>
<dbReference type="OrthoDB" id="411251at2759"/>
<evidence type="ECO:0000313" key="5">
    <source>
        <dbReference type="JaponicusDB" id="SJAG_04770"/>
    </source>
</evidence>
<accession>B6K7Q4</accession>
<dbReference type="STRING" id="402676.B6K7Q4"/>
<dbReference type="GO" id="GO:0000032">
    <property type="term" value="P:cell wall mannoprotein biosynthetic process"/>
    <property type="evidence" value="ECO:0007669"/>
    <property type="project" value="EnsemblFungi"/>
</dbReference>
<evidence type="ECO:0000313" key="6">
    <source>
        <dbReference type="Proteomes" id="UP000001744"/>
    </source>
</evidence>
<dbReference type="SUPFAM" id="SSF53448">
    <property type="entry name" value="Nucleotide-diphospho-sugar transferases"/>
    <property type="match status" value="1"/>
</dbReference>
<organism evidence="4 6">
    <name type="scientific">Schizosaccharomyces japonicus (strain yFS275 / FY16936)</name>
    <name type="common">Fission yeast</name>
    <dbReference type="NCBI Taxonomy" id="402676"/>
    <lineage>
        <taxon>Eukaryota</taxon>
        <taxon>Fungi</taxon>
        <taxon>Dikarya</taxon>
        <taxon>Ascomycota</taxon>
        <taxon>Taphrinomycotina</taxon>
        <taxon>Schizosaccharomycetes</taxon>
        <taxon>Schizosaccharomycetales</taxon>
        <taxon>Schizosaccharomycetaceae</taxon>
        <taxon>Schizosaccharomyces</taxon>
    </lineage>
</organism>
<feature type="compositionally biased region" description="Acidic residues" evidence="2">
    <location>
        <begin position="84"/>
        <end position="96"/>
    </location>
</feature>
<dbReference type="GeneID" id="7049356"/>
<dbReference type="HOGENOM" id="CLU_022381_5_3_1"/>
<evidence type="ECO:0000256" key="1">
    <source>
        <dbReference type="ARBA" id="ARBA00009003"/>
    </source>
</evidence>
<dbReference type="GO" id="GO:0018279">
    <property type="term" value="P:protein N-linked glycosylation via asparagine"/>
    <property type="evidence" value="ECO:0007669"/>
    <property type="project" value="EnsemblFungi"/>
</dbReference>
<dbReference type="GO" id="GO:0000136">
    <property type="term" value="C:mannan polymerase complex"/>
    <property type="evidence" value="ECO:0000318"/>
    <property type="project" value="GO_Central"/>
</dbReference>
<dbReference type="EMBL" id="KE651168">
    <property type="protein sequence ID" value="EEB09558.1"/>
    <property type="molecule type" value="Genomic_DNA"/>
</dbReference>